<reference evidence="1 2" key="1">
    <citation type="submission" date="2013-03" db="EMBL/GenBank/DDBJ databases">
        <title>The Genome Sequence of Cladophialophora yegresii CBS 114405.</title>
        <authorList>
            <consortium name="The Broad Institute Genomics Platform"/>
            <person name="Cuomo C."/>
            <person name="de Hoog S."/>
            <person name="Gorbushina A."/>
            <person name="Walker B."/>
            <person name="Young S.K."/>
            <person name="Zeng Q."/>
            <person name="Gargeya S."/>
            <person name="Fitzgerald M."/>
            <person name="Haas B."/>
            <person name="Abouelleil A."/>
            <person name="Allen A.W."/>
            <person name="Alvarado L."/>
            <person name="Arachchi H.M."/>
            <person name="Berlin A.M."/>
            <person name="Chapman S.B."/>
            <person name="Gainer-Dewar J."/>
            <person name="Goldberg J."/>
            <person name="Griggs A."/>
            <person name="Gujja S."/>
            <person name="Hansen M."/>
            <person name="Howarth C."/>
            <person name="Imamovic A."/>
            <person name="Ireland A."/>
            <person name="Larimer J."/>
            <person name="McCowan C."/>
            <person name="Murphy C."/>
            <person name="Pearson M."/>
            <person name="Poon T.W."/>
            <person name="Priest M."/>
            <person name="Roberts A."/>
            <person name="Saif S."/>
            <person name="Shea T."/>
            <person name="Sisk P."/>
            <person name="Sykes S."/>
            <person name="Wortman J."/>
            <person name="Nusbaum C."/>
            <person name="Birren B."/>
        </authorList>
    </citation>
    <scope>NUCLEOTIDE SEQUENCE [LARGE SCALE GENOMIC DNA]</scope>
    <source>
        <strain evidence="1 2">CBS 114405</strain>
    </source>
</reference>
<keyword evidence="2" id="KW-1185">Reference proteome</keyword>
<dbReference type="HOGENOM" id="CLU_014048_2_1_1"/>
<dbReference type="RefSeq" id="XP_007761854.1">
    <property type="nucleotide sequence ID" value="XM_007763664.1"/>
</dbReference>
<name>W9W728_9EURO</name>
<dbReference type="Proteomes" id="UP000019473">
    <property type="component" value="Unassembled WGS sequence"/>
</dbReference>
<comment type="caution">
    <text evidence="1">The sequence shown here is derived from an EMBL/GenBank/DDBJ whole genome shotgun (WGS) entry which is preliminary data.</text>
</comment>
<sequence>MDVNCVYGVVDALPVPIAVSTREDGPSPRLTGKEGLAVFLSSDAWRSRSRDASTTAHGVEEAESATTLEFATAFDPSDLDAGDDQGTVTSRRVNLPVANTIFVNGQRTTLFKDGWEIKFRETDEPTVNFRYRKPLSSYHIDLGCHPDEIVKGGSSPLQQLTEPRKVVGSMGNVLAQIEVGTEAIPASRELEKAVQTFIDRNPTSTAQGPLLVYALIRPESMMIGRDGQPHSPLSVLEALWRGAKLFKVSGGGGGWGKRQGLLSLEAAVNFEGPDAQSTAGFPDLDDDETGVEALGSRGIIPPSSTVEFLVHAPSPASADSQAQQYSSSLPETKASTVVLGTGRDPDTRDDVVMDSDKDATGVYFVPHHFGMISYGGAALTSISKVPFSQLAPIKRTETRLDVPNTCFILGGGSDLDSEE</sequence>
<protein>
    <recommendedName>
        <fullName evidence="3">FIST domain-containing protein</fullName>
    </recommendedName>
</protein>
<dbReference type="VEuPathDB" id="FungiDB:A1O7_09678"/>
<dbReference type="GeneID" id="19184239"/>
<dbReference type="EMBL" id="AMGW01000007">
    <property type="protein sequence ID" value="EXJ54339.1"/>
    <property type="molecule type" value="Genomic_DNA"/>
</dbReference>
<evidence type="ECO:0008006" key="3">
    <source>
        <dbReference type="Google" id="ProtNLM"/>
    </source>
</evidence>
<dbReference type="OrthoDB" id="1744869at2759"/>
<dbReference type="AlphaFoldDB" id="W9W728"/>
<dbReference type="eggNOG" id="ENOG502SB4N">
    <property type="taxonomic scope" value="Eukaryota"/>
</dbReference>
<evidence type="ECO:0000313" key="2">
    <source>
        <dbReference type="Proteomes" id="UP000019473"/>
    </source>
</evidence>
<proteinExistence type="predicted"/>
<evidence type="ECO:0000313" key="1">
    <source>
        <dbReference type="EMBL" id="EXJ54339.1"/>
    </source>
</evidence>
<gene>
    <name evidence="1" type="ORF">A1O7_09678</name>
</gene>
<accession>W9W728</accession>
<dbReference type="STRING" id="1182544.W9W728"/>
<organism evidence="1 2">
    <name type="scientific">Cladophialophora yegresii CBS 114405</name>
    <dbReference type="NCBI Taxonomy" id="1182544"/>
    <lineage>
        <taxon>Eukaryota</taxon>
        <taxon>Fungi</taxon>
        <taxon>Dikarya</taxon>
        <taxon>Ascomycota</taxon>
        <taxon>Pezizomycotina</taxon>
        <taxon>Eurotiomycetes</taxon>
        <taxon>Chaetothyriomycetidae</taxon>
        <taxon>Chaetothyriales</taxon>
        <taxon>Herpotrichiellaceae</taxon>
        <taxon>Cladophialophora</taxon>
    </lineage>
</organism>